<dbReference type="InterPro" id="IPR000944">
    <property type="entry name" value="Tscrpt_reg_Rrf2"/>
</dbReference>
<dbReference type="Gene3D" id="1.10.10.10">
    <property type="entry name" value="Winged helix-like DNA-binding domain superfamily/Winged helix DNA-binding domain"/>
    <property type="match status" value="1"/>
</dbReference>
<keyword evidence="1" id="KW-0238">DNA-binding</keyword>
<reference evidence="2 3" key="1">
    <citation type="submission" date="2020-06" db="EMBL/GenBank/DDBJ databases">
        <title>Dysbiosis in marine aquaculture revealed through microbiome analysis: reverse ecology for environmental sustainability.</title>
        <authorList>
            <person name="Haro-Moreno J.M."/>
            <person name="Coutinho F.H."/>
            <person name="Zaragoza-Solas A."/>
            <person name="Picazo A."/>
            <person name="Almagro-Moreno S."/>
            <person name="Lopez-Perez M."/>
        </authorList>
    </citation>
    <scope>NUCLEOTIDE SEQUENCE [LARGE SCALE GENOMIC DNA]</scope>
    <source>
        <strain evidence="2">MCMED-G42</strain>
    </source>
</reference>
<dbReference type="InterPro" id="IPR036388">
    <property type="entry name" value="WH-like_DNA-bd_sf"/>
</dbReference>
<name>A0A838YIV2_9GAMM</name>
<organism evidence="2 3">
    <name type="scientific">SAR86 cluster bacterium</name>
    <dbReference type="NCBI Taxonomy" id="2030880"/>
    <lineage>
        <taxon>Bacteria</taxon>
        <taxon>Pseudomonadati</taxon>
        <taxon>Pseudomonadota</taxon>
        <taxon>Gammaproteobacteria</taxon>
        <taxon>SAR86 cluster</taxon>
    </lineage>
</organism>
<accession>A0A838YIV2</accession>
<comment type="caution">
    <text evidence="2">The sequence shown here is derived from an EMBL/GenBank/DDBJ whole genome shotgun (WGS) entry which is preliminary data.</text>
</comment>
<dbReference type="Proteomes" id="UP000585327">
    <property type="component" value="Unassembled WGS sequence"/>
</dbReference>
<evidence type="ECO:0000256" key="1">
    <source>
        <dbReference type="ARBA" id="ARBA00023125"/>
    </source>
</evidence>
<dbReference type="AlphaFoldDB" id="A0A838YIV2"/>
<evidence type="ECO:0000313" key="2">
    <source>
        <dbReference type="EMBL" id="MBA4724274.1"/>
    </source>
</evidence>
<dbReference type="PROSITE" id="PS51197">
    <property type="entry name" value="HTH_RRF2_2"/>
    <property type="match status" value="1"/>
</dbReference>
<dbReference type="EMBL" id="JACETM010000038">
    <property type="protein sequence ID" value="MBA4724274.1"/>
    <property type="molecule type" value="Genomic_DNA"/>
</dbReference>
<dbReference type="SUPFAM" id="SSF46785">
    <property type="entry name" value="Winged helix' DNA-binding domain"/>
    <property type="match status" value="1"/>
</dbReference>
<evidence type="ECO:0000313" key="3">
    <source>
        <dbReference type="Proteomes" id="UP000585327"/>
    </source>
</evidence>
<dbReference type="GO" id="GO:0003700">
    <property type="term" value="F:DNA-binding transcription factor activity"/>
    <property type="evidence" value="ECO:0007669"/>
    <property type="project" value="TreeGrafter"/>
</dbReference>
<dbReference type="PANTHER" id="PTHR33221:SF5">
    <property type="entry name" value="HTH-TYPE TRANSCRIPTIONAL REGULATOR ISCR"/>
    <property type="match status" value="1"/>
</dbReference>
<dbReference type="PANTHER" id="PTHR33221">
    <property type="entry name" value="WINGED HELIX-TURN-HELIX TRANSCRIPTIONAL REGULATOR, RRF2 FAMILY"/>
    <property type="match status" value="1"/>
</dbReference>
<sequence length="144" mass="16197">MKLTTRSKYAVTALTELYSLEENGPVSLTDISNIQKIDLSYLEQLFRKLRLAGIVTSVRGRNGGYIYAKSIDSITIKDVMDAVDEDLDATNCHGTHSCNDGKQCKTHNLWNGLNNLVDDYLNQITISNLVKNESEPYIKLREIV</sequence>
<proteinExistence type="predicted"/>
<dbReference type="InterPro" id="IPR036390">
    <property type="entry name" value="WH_DNA-bd_sf"/>
</dbReference>
<protein>
    <submittedName>
        <fullName evidence="2">Rrf2 family transcriptional regulator</fullName>
    </submittedName>
</protein>
<dbReference type="GO" id="GO:0005829">
    <property type="term" value="C:cytosol"/>
    <property type="evidence" value="ECO:0007669"/>
    <property type="project" value="TreeGrafter"/>
</dbReference>
<dbReference type="Pfam" id="PF02082">
    <property type="entry name" value="Rrf2"/>
    <property type="match status" value="1"/>
</dbReference>
<dbReference type="GO" id="GO:0003677">
    <property type="term" value="F:DNA binding"/>
    <property type="evidence" value="ECO:0007669"/>
    <property type="project" value="UniProtKB-KW"/>
</dbReference>
<gene>
    <name evidence="2" type="ORF">H2021_03545</name>
</gene>
<dbReference type="NCBIfam" id="TIGR00738">
    <property type="entry name" value="rrf2_super"/>
    <property type="match status" value="1"/>
</dbReference>